<dbReference type="CDD" id="cd05233">
    <property type="entry name" value="SDR_c"/>
    <property type="match status" value="1"/>
</dbReference>
<name>A0A6J4J6P0_9PSEU</name>
<dbReference type="SUPFAM" id="SSF51735">
    <property type="entry name" value="NAD(P)-binding Rossmann-fold domains"/>
    <property type="match status" value="1"/>
</dbReference>
<evidence type="ECO:0000256" key="3">
    <source>
        <dbReference type="SAM" id="MobiDB-lite"/>
    </source>
</evidence>
<dbReference type="InterPro" id="IPR036291">
    <property type="entry name" value="NAD(P)-bd_dom_sf"/>
</dbReference>
<sequence length="278" mass="28985">MLGAARGQPAPVTGTRPLALVSGGSSGIGFELAAQLAQRGHDVAISGQGDRVDEAAERLREHGVAAHPHQGDAGTYEGVESFWTFVTDLGRPVEVACLNVGIGLGGAFADSDLAEHLRVVAVNVAGLVHLAKRVTDAMLAQGRGRILVTSSISATTPTPYETVYGPSKAFGFAFAESLREEVRHAGLTVTALLPGATDSEFHHRAGMGDTQYGDNTWKNDRTLVARQGIDALFAGDDQVVGGDEATRQQAADNRATPETVKAARHAEGARPSGELSRG</sequence>
<dbReference type="GO" id="GO:0016020">
    <property type="term" value="C:membrane"/>
    <property type="evidence" value="ECO:0007669"/>
    <property type="project" value="TreeGrafter"/>
</dbReference>
<gene>
    <name evidence="4" type="ORF">AVDCRST_MAG54-3064</name>
</gene>
<dbReference type="Pfam" id="PF00106">
    <property type="entry name" value="adh_short"/>
    <property type="match status" value="1"/>
</dbReference>
<reference evidence="4" key="1">
    <citation type="submission" date="2020-02" db="EMBL/GenBank/DDBJ databases">
        <authorList>
            <person name="Meier V. D."/>
        </authorList>
    </citation>
    <scope>NUCLEOTIDE SEQUENCE</scope>
    <source>
        <strain evidence="4">AVDCRST_MAG54</strain>
    </source>
</reference>
<evidence type="ECO:0008006" key="5">
    <source>
        <dbReference type="Google" id="ProtNLM"/>
    </source>
</evidence>
<evidence type="ECO:0000256" key="1">
    <source>
        <dbReference type="ARBA" id="ARBA00006484"/>
    </source>
</evidence>
<dbReference type="AlphaFoldDB" id="A0A6J4J6P0"/>
<dbReference type="PANTHER" id="PTHR44196:SF2">
    <property type="entry name" value="SHORT-CHAIN DEHYDROGENASE-RELATED"/>
    <property type="match status" value="1"/>
</dbReference>
<dbReference type="PANTHER" id="PTHR44196">
    <property type="entry name" value="DEHYDROGENASE/REDUCTASE SDR FAMILY MEMBER 7B"/>
    <property type="match status" value="1"/>
</dbReference>
<dbReference type="GO" id="GO:0016491">
    <property type="term" value="F:oxidoreductase activity"/>
    <property type="evidence" value="ECO:0007669"/>
    <property type="project" value="UniProtKB-KW"/>
</dbReference>
<comment type="similarity">
    <text evidence="1">Belongs to the short-chain dehydrogenases/reductases (SDR) family.</text>
</comment>
<evidence type="ECO:0000256" key="2">
    <source>
        <dbReference type="ARBA" id="ARBA00023002"/>
    </source>
</evidence>
<proteinExistence type="inferred from homology"/>
<feature type="region of interest" description="Disordered" evidence="3">
    <location>
        <begin position="244"/>
        <end position="278"/>
    </location>
</feature>
<dbReference type="PRINTS" id="PR00081">
    <property type="entry name" value="GDHRDH"/>
</dbReference>
<dbReference type="EMBL" id="CADCTH010000387">
    <property type="protein sequence ID" value="CAA9272131.1"/>
    <property type="molecule type" value="Genomic_DNA"/>
</dbReference>
<dbReference type="Gene3D" id="3.40.50.720">
    <property type="entry name" value="NAD(P)-binding Rossmann-like Domain"/>
    <property type="match status" value="1"/>
</dbReference>
<organism evidence="4">
    <name type="scientific">uncultured Actinomycetospora sp</name>
    <dbReference type="NCBI Taxonomy" id="1135996"/>
    <lineage>
        <taxon>Bacteria</taxon>
        <taxon>Bacillati</taxon>
        <taxon>Actinomycetota</taxon>
        <taxon>Actinomycetes</taxon>
        <taxon>Pseudonocardiales</taxon>
        <taxon>Pseudonocardiaceae</taxon>
        <taxon>Actinomycetospora</taxon>
        <taxon>environmental samples</taxon>
    </lineage>
</organism>
<dbReference type="InterPro" id="IPR002347">
    <property type="entry name" value="SDR_fam"/>
</dbReference>
<accession>A0A6J4J6P0</accession>
<keyword evidence="2" id="KW-0560">Oxidoreductase</keyword>
<evidence type="ECO:0000313" key="4">
    <source>
        <dbReference type="EMBL" id="CAA9272131.1"/>
    </source>
</evidence>
<protein>
    <recommendedName>
        <fullName evidence="5">Short-chain dehydrogenase/reductase SDR</fullName>
    </recommendedName>
</protein>